<keyword evidence="3" id="KW-0378">Hydrolase</keyword>
<sequence length="181" mass="20194">MVETGTQDLTKPGVHYDVKRICTHCDYNQQLLHNDIALLHLNSTIVLDEKTQIIALPVQAMEDDDDVLLTGWGALTSAGGGGRPKLQKIYLKYVQLERCKELWDNDSRLHADNICTFTQKGEGVCYGDSGWPLISNGHIVDVVSWAKTCTLGFPDAHASPHFYLDWICQTMRGNKKCSCNA</sequence>
<evidence type="ECO:0000259" key="6">
    <source>
        <dbReference type="PROSITE" id="PS50240"/>
    </source>
</evidence>
<name>A0A9C5ZP88_9MUSC</name>
<dbReference type="GeneID" id="119643511"/>
<dbReference type="GO" id="GO:0004252">
    <property type="term" value="F:serine-type endopeptidase activity"/>
    <property type="evidence" value="ECO:0007669"/>
    <property type="project" value="InterPro"/>
</dbReference>
<comment type="subcellular location">
    <subcellularLocation>
        <location evidence="1">Secreted</location>
        <location evidence="1">Extracellular space</location>
    </subcellularLocation>
</comment>
<accession>A0A9C5ZP88</accession>
<keyword evidence="4" id="KW-0720">Serine protease</keyword>
<dbReference type="Gene3D" id="2.40.10.10">
    <property type="entry name" value="Trypsin-like serine proteases"/>
    <property type="match status" value="1"/>
</dbReference>
<gene>
    <name evidence="8" type="primary">LOC119643511</name>
</gene>
<dbReference type="PROSITE" id="PS50240">
    <property type="entry name" value="TRYPSIN_DOM"/>
    <property type="match status" value="1"/>
</dbReference>
<dbReference type="InterPro" id="IPR001254">
    <property type="entry name" value="Trypsin_dom"/>
</dbReference>
<dbReference type="PANTHER" id="PTHR24276">
    <property type="entry name" value="POLYSERASE-RELATED"/>
    <property type="match status" value="1"/>
</dbReference>
<evidence type="ECO:0000256" key="3">
    <source>
        <dbReference type="ARBA" id="ARBA00022801"/>
    </source>
</evidence>
<protein>
    <submittedName>
        <fullName evidence="8">Chymotrypsin-1-like</fullName>
    </submittedName>
</protein>
<evidence type="ECO:0000313" key="7">
    <source>
        <dbReference type="Proteomes" id="UP000092443"/>
    </source>
</evidence>
<evidence type="ECO:0000256" key="4">
    <source>
        <dbReference type="ARBA" id="ARBA00022825"/>
    </source>
</evidence>
<keyword evidence="2" id="KW-0645">Protease</keyword>
<dbReference type="GO" id="GO:0006508">
    <property type="term" value="P:proteolysis"/>
    <property type="evidence" value="ECO:0007669"/>
    <property type="project" value="UniProtKB-KW"/>
</dbReference>
<proteinExistence type="predicted"/>
<evidence type="ECO:0000256" key="5">
    <source>
        <dbReference type="ARBA" id="ARBA00023157"/>
    </source>
</evidence>
<feature type="domain" description="Peptidase S1" evidence="6">
    <location>
        <begin position="1"/>
        <end position="172"/>
    </location>
</feature>
<dbReference type="GO" id="GO:0005576">
    <property type="term" value="C:extracellular region"/>
    <property type="evidence" value="ECO:0007669"/>
    <property type="project" value="UniProtKB-SubCell"/>
</dbReference>
<dbReference type="Proteomes" id="UP000092443">
    <property type="component" value="Unplaced"/>
</dbReference>
<dbReference type="Pfam" id="PF00089">
    <property type="entry name" value="Trypsin"/>
    <property type="match status" value="1"/>
</dbReference>
<dbReference type="SMART" id="SM00020">
    <property type="entry name" value="Tryp_SPc"/>
    <property type="match status" value="1"/>
</dbReference>
<evidence type="ECO:0000313" key="8">
    <source>
        <dbReference type="RefSeq" id="XP_037898797.1"/>
    </source>
</evidence>
<evidence type="ECO:0000256" key="1">
    <source>
        <dbReference type="ARBA" id="ARBA00004239"/>
    </source>
</evidence>
<dbReference type="InterPro" id="IPR043504">
    <property type="entry name" value="Peptidase_S1_PA_chymotrypsin"/>
</dbReference>
<dbReference type="InterPro" id="IPR009003">
    <property type="entry name" value="Peptidase_S1_PA"/>
</dbReference>
<dbReference type="AlphaFoldDB" id="A0A9C5ZP88"/>
<dbReference type="PANTHER" id="PTHR24276:SF96">
    <property type="entry name" value="PEPTIDASE S1 DOMAIN-CONTAINING PROTEIN"/>
    <property type="match status" value="1"/>
</dbReference>
<dbReference type="KEGG" id="gfs:119643511"/>
<dbReference type="SUPFAM" id="SSF50494">
    <property type="entry name" value="Trypsin-like serine proteases"/>
    <property type="match status" value="1"/>
</dbReference>
<keyword evidence="7" id="KW-1185">Reference proteome</keyword>
<dbReference type="InterPro" id="IPR050430">
    <property type="entry name" value="Peptidase_S1"/>
</dbReference>
<dbReference type="FunFam" id="2.40.10.10:FF:000036">
    <property type="entry name" value="Trypsin beta"/>
    <property type="match status" value="1"/>
</dbReference>
<keyword evidence="5" id="KW-1015">Disulfide bond</keyword>
<organism evidence="7 8">
    <name type="scientific">Glossina fuscipes</name>
    <dbReference type="NCBI Taxonomy" id="7396"/>
    <lineage>
        <taxon>Eukaryota</taxon>
        <taxon>Metazoa</taxon>
        <taxon>Ecdysozoa</taxon>
        <taxon>Arthropoda</taxon>
        <taxon>Hexapoda</taxon>
        <taxon>Insecta</taxon>
        <taxon>Pterygota</taxon>
        <taxon>Neoptera</taxon>
        <taxon>Endopterygota</taxon>
        <taxon>Diptera</taxon>
        <taxon>Brachycera</taxon>
        <taxon>Muscomorpha</taxon>
        <taxon>Hippoboscoidea</taxon>
        <taxon>Glossinidae</taxon>
        <taxon>Glossina</taxon>
    </lineage>
</organism>
<evidence type="ECO:0000256" key="2">
    <source>
        <dbReference type="ARBA" id="ARBA00022670"/>
    </source>
</evidence>
<reference evidence="8" key="1">
    <citation type="submission" date="2025-08" db="UniProtKB">
        <authorList>
            <consortium name="RefSeq"/>
        </authorList>
    </citation>
    <scope>IDENTIFICATION</scope>
    <source>
        <tissue evidence="8">Whole body pupa</tissue>
    </source>
</reference>
<dbReference type="RefSeq" id="XP_037898797.1">
    <property type="nucleotide sequence ID" value="XM_038042869.1"/>
</dbReference>